<dbReference type="InterPro" id="IPR050222">
    <property type="entry name" value="MATE_MdtK"/>
</dbReference>
<evidence type="ECO:0000256" key="5">
    <source>
        <dbReference type="ARBA" id="ARBA00022449"/>
    </source>
</evidence>
<feature type="transmembrane region" description="Helical" evidence="12">
    <location>
        <begin position="259"/>
        <end position="279"/>
    </location>
</feature>
<dbReference type="RefSeq" id="WP_289456993.1">
    <property type="nucleotide sequence ID" value="NZ_JAUCAQ010000020.1"/>
</dbReference>
<dbReference type="CDD" id="cd13137">
    <property type="entry name" value="MATE_NorM_like"/>
    <property type="match status" value="1"/>
</dbReference>
<keyword evidence="8 12" id="KW-1133">Transmembrane helix</keyword>
<keyword evidence="7 12" id="KW-0812">Transmembrane</keyword>
<protein>
    <recommendedName>
        <fullName evidence="3">Probable multidrug resistance protein NorM</fullName>
    </recommendedName>
    <alternativeName>
        <fullName evidence="11">Multidrug-efflux transporter</fullName>
    </alternativeName>
</protein>
<feature type="transmembrane region" description="Helical" evidence="12">
    <location>
        <begin position="133"/>
        <end position="158"/>
    </location>
</feature>
<accession>A0ABT7S0L5</accession>
<organism evidence="13 14">
    <name type="scientific">Leuconostoc falkenbergense</name>
    <dbReference type="NCBI Taxonomy" id="2766470"/>
    <lineage>
        <taxon>Bacteria</taxon>
        <taxon>Bacillati</taxon>
        <taxon>Bacillota</taxon>
        <taxon>Bacilli</taxon>
        <taxon>Lactobacillales</taxon>
        <taxon>Lactobacillaceae</taxon>
        <taxon>Leuconostoc</taxon>
    </lineage>
</organism>
<evidence type="ECO:0000256" key="2">
    <source>
        <dbReference type="ARBA" id="ARBA00004651"/>
    </source>
</evidence>
<dbReference type="PANTHER" id="PTHR43298:SF4">
    <property type="entry name" value="DRUG_SODIUM ANTIPORTER"/>
    <property type="match status" value="1"/>
</dbReference>
<evidence type="ECO:0000313" key="14">
    <source>
        <dbReference type="Proteomes" id="UP001242903"/>
    </source>
</evidence>
<gene>
    <name evidence="13" type="ORF">QUE93_08760</name>
</gene>
<evidence type="ECO:0000256" key="6">
    <source>
        <dbReference type="ARBA" id="ARBA00022475"/>
    </source>
</evidence>
<dbReference type="EMBL" id="JAUCAQ010000020">
    <property type="protein sequence ID" value="MDM7647104.1"/>
    <property type="molecule type" value="Genomic_DNA"/>
</dbReference>
<evidence type="ECO:0000256" key="3">
    <source>
        <dbReference type="ARBA" id="ARBA00020268"/>
    </source>
</evidence>
<feature type="transmembrane region" description="Helical" evidence="12">
    <location>
        <begin position="99"/>
        <end position="121"/>
    </location>
</feature>
<feature type="transmembrane region" description="Helical" evidence="12">
    <location>
        <begin position="170"/>
        <end position="189"/>
    </location>
</feature>
<dbReference type="NCBIfam" id="TIGR00797">
    <property type="entry name" value="matE"/>
    <property type="match status" value="1"/>
</dbReference>
<proteinExistence type="predicted"/>
<dbReference type="InterPro" id="IPR048279">
    <property type="entry name" value="MdtK-like"/>
</dbReference>
<feature type="transmembrane region" description="Helical" evidence="12">
    <location>
        <begin position="285"/>
        <end position="302"/>
    </location>
</feature>
<keyword evidence="4" id="KW-0813">Transport</keyword>
<sequence length="453" mass="48723">MSTITNNNKNYAYLKKRVINLAFPTIIENILETTVGFFDALMVSKIGLLAVAGVGIANAILNVYIAIFIAIGIGTASLISRNIGAKKYNRAKAHVSQSILLAIFSGVLLGLISLFFGKYLLSFMGAIKQTLVYALNFFSIVGGGTIVISLMTVLGSILRATGDTKSPMKIGLLINLLNVFLDFILIFGFGPLPALGVIGTAIGTVISRLVGCVLLFKKIQSSPVAISLPTIFKKQNYSDLLKLSIPAALERLVMRVGQVFYFGLIVAIGAKTYSAHSIAGNIESFVYMPAYGLATAASVLTGNSIGRNDIREAKQVAMIAVRYGVLILTVFGIALFFGSPVIATWFTQDTDAVRQIITALRIDAFNQPGLAISLILVGALQGMGDTKSPLYSTAFGIWITRILGVITLGQVLSLGIAGIWIAIGIDLYSRSLYLYYCFNRNINLLEKSPRNVY</sequence>
<dbReference type="Proteomes" id="UP001242903">
    <property type="component" value="Unassembled WGS sequence"/>
</dbReference>
<evidence type="ECO:0000313" key="13">
    <source>
        <dbReference type="EMBL" id="MDM7647104.1"/>
    </source>
</evidence>
<dbReference type="PIRSF" id="PIRSF006603">
    <property type="entry name" value="DinF"/>
    <property type="match status" value="1"/>
</dbReference>
<evidence type="ECO:0000256" key="10">
    <source>
        <dbReference type="ARBA" id="ARBA00023136"/>
    </source>
</evidence>
<feature type="transmembrane region" description="Helical" evidence="12">
    <location>
        <begin position="395"/>
        <end position="423"/>
    </location>
</feature>
<feature type="transmembrane region" description="Helical" evidence="12">
    <location>
        <begin position="365"/>
        <end position="383"/>
    </location>
</feature>
<keyword evidence="10 12" id="KW-0472">Membrane</keyword>
<comment type="caution">
    <text evidence="13">The sequence shown here is derived from an EMBL/GenBank/DDBJ whole genome shotgun (WGS) entry which is preliminary data.</text>
</comment>
<comment type="subcellular location">
    <subcellularLocation>
        <location evidence="2">Cell membrane</location>
        <topology evidence="2">Multi-pass membrane protein</topology>
    </subcellularLocation>
</comment>
<feature type="transmembrane region" description="Helical" evidence="12">
    <location>
        <begin position="323"/>
        <end position="345"/>
    </location>
</feature>
<keyword evidence="5" id="KW-0050">Antiport</keyword>
<evidence type="ECO:0000256" key="1">
    <source>
        <dbReference type="ARBA" id="ARBA00003408"/>
    </source>
</evidence>
<dbReference type="PANTHER" id="PTHR43298">
    <property type="entry name" value="MULTIDRUG RESISTANCE PROTEIN NORM-RELATED"/>
    <property type="match status" value="1"/>
</dbReference>
<evidence type="ECO:0000256" key="4">
    <source>
        <dbReference type="ARBA" id="ARBA00022448"/>
    </source>
</evidence>
<dbReference type="InterPro" id="IPR002528">
    <property type="entry name" value="MATE_fam"/>
</dbReference>
<comment type="function">
    <text evidence="1">Multidrug efflux pump.</text>
</comment>
<dbReference type="Pfam" id="PF01554">
    <property type="entry name" value="MatE"/>
    <property type="match status" value="2"/>
</dbReference>
<evidence type="ECO:0000256" key="7">
    <source>
        <dbReference type="ARBA" id="ARBA00022692"/>
    </source>
</evidence>
<keyword evidence="14" id="KW-1185">Reference proteome</keyword>
<keyword evidence="9" id="KW-0406">Ion transport</keyword>
<evidence type="ECO:0000256" key="9">
    <source>
        <dbReference type="ARBA" id="ARBA00023065"/>
    </source>
</evidence>
<evidence type="ECO:0000256" key="11">
    <source>
        <dbReference type="ARBA" id="ARBA00031636"/>
    </source>
</evidence>
<keyword evidence="6" id="KW-1003">Cell membrane</keyword>
<reference evidence="13 14" key="1">
    <citation type="submission" date="2023-06" db="EMBL/GenBank/DDBJ databases">
        <title>Draft Genome Sequences of lactic acid bacteria strains isolated from fermented milk products.</title>
        <authorList>
            <person name="Elcheninov A.G."/>
            <person name="Klyukina A."/>
            <person name="Zayulina K.S."/>
            <person name="Gavirova L.A."/>
            <person name="Shcherbakova P.A."/>
            <person name="Shestakov A.I."/>
            <person name="Kublanov I.V."/>
            <person name="Kochetkova T.V."/>
        </authorList>
    </citation>
    <scope>NUCLEOTIDE SEQUENCE [LARGE SCALE GENOMIC DNA]</scope>
    <source>
        <strain evidence="13 14">TOM.81</strain>
    </source>
</reference>
<feature type="transmembrane region" description="Helical" evidence="12">
    <location>
        <begin position="46"/>
        <end position="79"/>
    </location>
</feature>
<name>A0ABT7S0L5_9LACO</name>
<feature type="transmembrane region" description="Helical" evidence="12">
    <location>
        <begin position="195"/>
        <end position="216"/>
    </location>
</feature>
<evidence type="ECO:0000256" key="12">
    <source>
        <dbReference type="SAM" id="Phobius"/>
    </source>
</evidence>
<evidence type="ECO:0000256" key="8">
    <source>
        <dbReference type="ARBA" id="ARBA00022989"/>
    </source>
</evidence>